<evidence type="ECO:0000313" key="7">
    <source>
        <dbReference type="EMBL" id="OEH93959.1"/>
    </source>
</evidence>
<dbReference type="EMBL" id="MJEH01000006">
    <property type="protein sequence ID" value="OEH93959.1"/>
    <property type="molecule type" value="Genomic_DNA"/>
</dbReference>
<evidence type="ECO:0000256" key="1">
    <source>
        <dbReference type="ARBA" id="ARBA00004141"/>
    </source>
</evidence>
<dbReference type="PANTHER" id="PTHR43701">
    <property type="entry name" value="MEMBRANE TRANSPORTER PROTEIN MJ0441-RELATED"/>
    <property type="match status" value="1"/>
</dbReference>
<sequence length="272" mass="29480">MIWVILFVIGLVAGILGSIVGLGGGIILVPALLFLGTYAEAFHNITPQLAVGTSLLVIIFTGLASTLSYMKYKTIDYKSGLIFFIGSGPGSIIGAFVNNYLKVEQFQLYFGLLMIVLAIVLLFKDRLKPAKNKEIKGIVRHFKDLNGEEFVYGFRPLTGWSVAFVVGFLSGLFGIGGGSLMVPAMMLIFQFPPHVAVATSMFMITLSSIVSSITHITLGNIDWIFAAALIPGAWFGGRIGAVLNQKLKSNTVVILLRIILVIIGIRLIYQSF</sequence>
<feature type="transmembrane region" description="Helical" evidence="6">
    <location>
        <begin position="81"/>
        <end position="100"/>
    </location>
</feature>
<evidence type="ECO:0000313" key="8">
    <source>
        <dbReference type="Proteomes" id="UP000095209"/>
    </source>
</evidence>
<feature type="transmembrane region" description="Helical" evidence="6">
    <location>
        <begin position="7"/>
        <end position="29"/>
    </location>
</feature>
<feature type="transmembrane region" description="Helical" evidence="6">
    <location>
        <begin position="106"/>
        <end position="123"/>
    </location>
</feature>
<evidence type="ECO:0000256" key="6">
    <source>
        <dbReference type="RuleBase" id="RU363041"/>
    </source>
</evidence>
<keyword evidence="8" id="KW-1185">Reference proteome</keyword>
<comment type="subcellular location">
    <subcellularLocation>
        <location evidence="6">Cell membrane</location>
        <topology evidence="6">Multi-pass membrane protein</topology>
    </subcellularLocation>
    <subcellularLocation>
        <location evidence="1">Membrane</location>
        <topology evidence="1">Multi-pass membrane protein</topology>
    </subcellularLocation>
</comment>
<keyword evidence="5 6" id="KW-0472">Membrane</keyword>
<feature type="transmembrane region" description="Helical" evidence="6">
    <location>
        <begin position="195"/>
        <end position="216"/>
    </location>
</feature>
<comment type="caution">
    <text evidence="7">The sequence shown here is derived from an EMBL/GenBank/DDBJ whole genome shotgun (WGS) entry which is preliminary data.</text>
</comment>
<feature type="transmembrane region" description="Helical" evidence="6">
    <location>
        <begin position="162"/>
        <end position="189"/>
    </location>
</feature>
<dbReference type="STRING" id="1305675.BFG57_09945"/>
<evidence type="ECO:0000256" key="3">
    <source>
        <dbReference type="ARBA" id="ARBA00022692"/>
    </source>
</evidence>
<dbReference type="InterPro" id="IPR002781">
    <property type="entry name" value="TM_pro_TauE-like"/>
</dbReference>
<dbReference type="OrthoDB" id="9780109at2"/>
<evidence type="ECO:0000256" key="4">
    <source>
        <dbReference type="ARBA" id="ARBA00022989"/>
    </source>
</evidence>
<name>A0A1E5LIP5_9BACI</name>
<feature type="transmembrane region" description="Helical" evidence="6">
    <location>
        <begin position="249"/>
        <end position="269"/>
    </location>
</feature>
<organism evidence="7 8">
    <name type="scientific">Bacillus solimangrovi</name>
    <dbReference type="NCBI Taxonomy" id="1305675"/>
    <lineage>
        <taxon>Bacteria</taxon>
        <taxon>Bacillati</taxon>
        <taxon>Bacillota</taxon>
        <taxon>Bacilli</taxon>
        <taxon>Bacillales</taxon>
        <taxon>Bacillaceae</taxon>
        <taxon>Bacillus</taxon>
    </lineage>
</organism>
<dbReference type="GO" id="GO:0005886">
    <property type="term" value="C:plasma membrane"/>
    <property type="evidence" value="ECO:0007669"/>
    <property type="project" value="UniProtKB-SubCell"/>
</dbReference>
<keyword evidence="4 6" id="KW-1133">Transmembrane helix</keyword>
<dbReference type="AlphaFoldDB" id="A0A1E5LIP5"/>
<accession>A0A1E5LIP5</accession>
<dbReference type="RefSeq" id="WP_069715927.1">
    <property type="nucleotide sequence ID" value="NZ_MJEH01000006.1"/>
</dbReference>
<evidence type="ECO:0000256" key="5">
    <source>
        <dbReference type="ARBA" id="ARBA00023136"/>
    </source>
</evidence>
<dbReference type="Pfam" id="PF01925">
    <property type="entry name" value="TauE"/>
    <property type="match status" value="1"/>
</dbReference>
<feature type="transmembrane region" description="Helical" evidence="6">
    <location>
        <begin position="223"/>
        <end position="243"/>
    </location>
</feature>
<feature type="transmembrane region" description="Helical" evidence="6">
    <location>
        <begin position="49"/>
        <end position="69"/>
    </location>
</feature>
<keyword evidence="6" id="KW-1003">Cell membrane</keyword>
<reference evidence="7 8" key="1">
    <citation type="submission" date="2016-08" db="EMBL/GenBank/DDBJ databases">
        <title>Genome of Bacillus solimangrovi GH2-4.</title>
        <authorList>
            <person name="Lim S."/>
            <person name="Kim B.-C."/>
        </authorList>
    </citation>
    <scope>NUCLEOTIDE SEQUENCE [LARGE SCALE GENOMIC DNA]</scope>
    <source>
        <strain evidence="7 8">GH2-4</strain>
    </source>
</reference>
<comment type="similarity">
    <text evidence="2 6">Belongs to the 4-toluene sulfonate uptake permease (TSUP) (TC 2.A.102) family.</text>
</comment>
<keyword evidence="3 6" id="KW-0812">Transmembrane</keyword>
<evidence type="ECO:0000256" key="2">
    <source>
        <dbReference type="ARBA" id="ARBA00009142"/>
    </source>
</evidence>
<dbReference type="Proteomes" id="UP000095209">
    <property type="component" value="Unassembled WGS sequence"/>
</dbReference>
<protein>
    <recommendedName>
        <fullName evidence="6">Probable membrane transporter protein</fullName>
    </recommendedName>
</protein>
<proteinExistence type="inferred from homology"/>
<dbReference type="PANTHER" id="PTHR43701:SF2">
    <property type="entry name" value="MEMBRANE TRANSPORTER PROTEIN YJNA-RELATED"/>
    <property type="match status" value="1"/>
</dbReference>
<gene>
    <name evidence="7" type="ORF">BFG57_09945</name>
</gene>
<dbReference type="InterPro" id="IPR051598">
    <property type="entry name" value="TSUP/Inactive_protease-like"/>
</dbReference>